<evidence type="ECO:0000256" key="1">
    <source>
        <dbReference type="SAM" id="MobiDB-lite"/>
    </source>
</evidence>
<feature type="region of interest" description="Disordered" evidence="1">
    <location>
        <begin position="205"/>
        <end position="238"/>
    </location>
</feature>
<evidence type="ECO:0000313" key="2">
    <source>
        <dbReference type="EMBL" id="GMI00625.1"/>
    </source>
</evidence>
<feature type="compositionally biased region" description="Low complexity" evidence="1">
    <location>
        <begin position="451"/>
        <end position="469"/>
    </location>
</feature>
<name>A0A9W7F1X4_9STRA</name>
<gene>
    <name evidence="2" type="ORF">TrLO_g8481</name>
</gene>
<protein>
    <submittedName>
        <fullName evidence="2">Uncharacterized protein</fullName>
    </submittedName>
</protein>
<proteinExistence type="predicted"/>
<organism evidence="2 3">
    <name type="scientific">Triparma laevis f. longispina</name>
    <dbReference type="NCBI Taxonomy" id="1714387"/>
    <lineage>
        <taxon>Eukaryota</taxon>
        <taxon>Sar</taxon>
        <taxon>Stramenopiles</taxon>
        <taxon>Ochrophyta</taxon>
        <taxon>Bolidophyceae</taxon>
        <taxon>Parmales</taxon>
        <taxon>Triparmaceae</taxon>
        <taxon>Triparma</taxon>
    </lineage>
</organism>
<feature type="compositionally biased region" description="Basic residues" evidence="1">
    <location>
        <begin position="214"/>
        <end position="229"/>
    </location>
</feature>
<comment type="caution">
    <text evidence="2">The sequence shown here is derived from an EMBL/GenBank/DDBJ whole genome shotgun (WGS) entry which is preliminary data.</text>
</comment>
<keyword evidence="3" id="KW-1185">Reference proteome</keyword>
<dbReference type="OrthoDB" id="8955252at2759"/>
<feature type="region of interest" description="Disordered" evidence="1">
    <location>
        <begin position="448"/>
        <end position="484"/>
    </location>
</feature>
<dbReference type="Proteomes" id="UP001165122">
    <property type="component" value="Unassembled WGS sequence"/>
</dbReference>
<reference evidence="3" key="1">
    <citation type="journal article" date="2023" name="Commun. Biol.">
        <title>Genome analysis of Parmales, the sister group of diatoms, reveals the evolutionary specialization of diatoms from phago-mixotrophs to photoautotrophs.</title>
        <authorList>
            <person name="Ban H."/>
            <person name="Sato S."/>
            <person name="Yoshikawa S."/>
            <person name="Yamada K."/>
            <person name="Nakamura Y."/>
            <person name="Ichinomiya M."/>
            <person name="Sato N."/>
            <person name="Blanc-Mathieu R."/>
            <person name="Endo H."/>
            <person name="Kuwata A."/>
            <person name="Ogata H."/>
        </authorList>
    </citation>
    <scope>NUCLEOTIDE SEQUENCE [LARGE SCALE GENOMIC DNA]</scope>
    <source>
        <strain evidence="3">NIES 3700</strain>
    </source>
</reference>
<feature type="region of interest" description="Disordered" evidence="1">
    <location>
        <begin position="683"/>
        <end position="705"/>
    </location>
</feature>
<feature type="compositionally biased region" description="Basic residues" evidence="1">
    <location>
        <begin position="471"/>
        <end position="480"/>
    </location>
</feature>
<accession>A0A9W7F1X4</accession>
<sequence>MVMWANYGVWGDSQLRRCTERMIKVGDRTANTASSTVAMLYSLLFLPILALASSSSSSSSSDYPLTATASYDPRIFCSSEESHYNHGCCEGGVSTFCFDIGKYHADEIFVSTEHGYLEHSLSVPSSGVVCGSISTLFDASVDSIRVVLSDSNLDTPRYASTKIDLSCDMPFYVGKDIEVKSLTDYGPSTYVTVAGGSSSFDNGLISTNKDCHRGTRSGKGKSKGKKHRGSGSGSGDNGSNHKYCRVNCFDETPGLPTPPYCPSHYEEPTTCGCCEGNPSSLMLSVLQSNGEQEIQAHGEYDQKLMCCEIDQSLRPQSGVGHSCKSAPSETCVVPAVEHHGSDYEAPPPPLLIFFPATCDVMSGPLIGPSCALTSWTTFQLLGEHPEELGKINTVCENFPDEFFQNSNLALQSMYGAENEYADPTLALGVVSASSSAWGQRVCDVNEPGCDGSESSESGSSSSGSHSSSGKGKGKGKKKGKGSSLKDENCCSGGMSALFFDYVVPSEEVFTETICTIDSWSTAEFVDCHAIKSYIYPTDDFQTRPPNPSGSSTTTITENGQELCLWTGDLDRKMSTWVEMTCVTEHYGEEYETQTGIHTSCSKPAYPGYYQEIGGDQDPTNDRPHQPYLAFTGGASLGYLDNESQHVWQTAYDLNQAGDLMKYFEPSMGTCKCSCEFPFHPPTPNPTPATAPPTPTPTPPATPQPTPPELPCKECACFAACECSISGALLPDNVRPGPNNRCEVTDMFGSFFDYDSQCDCSVYESSRRELTENETIVERLLADVEGYENWEREEKMVYHEFIIKEVSAMLDK</sequence>
<dbReference type="EMBL" id="BRXW01000025">
    <property type="protein sequence ID" value="GMI00625.1"/>
    <property type="molecule type" value="Genomic_DNA"/>
</dbReference>
<dbReference type="AlphaFoldDB" id="A0A9W7F1X4"/>
<evidence type="ECO:0000313" key="3">
    <source>
        <dbReference type="Proteomes" id="UP001165122"/>
    </source>
</evidence>